<proteinExistence type="predicted"/>
<keyword evidence="2" id="KW-1185">Reference proteome</keyword>
<evidence type="ECO:0000313" key="1">
    <source>
        <dbReference type="EMBL" id="KAE9391281.1"/>
    </source>
</evidence>
<dbReference type="EMBL" id="ML769630">
    <property type="protein sequence ID" value="KAE9391281.1"/>
    <property type="molecule type" value="Genomic_DNA"/>
</dbReference>
<evidence type="ECO:0000313" key="2">
    <source>
        <dbReference type="Proteomes" id="UP000799118"/>
    </source>
</evidence>
<gene>
    <name evidence="1" type="ORF">BT96DRAFT_773182</name>
</gene>
<protein>
    <submittedName>
        <fullName evidence="1">Uncharacterized protein</fullName>
    </submittedName>
</protein>
<dbReference type="OrthoDB" id="3259294at2759"/>
<organism evidence="1 2">
    <name type="scientific">Gymnopus androsaceus JB14</name>
    <dbReference type="NCBI Taxonomy" id="1447944"/>
    <lineage>
        <taxon>Eukaryota</taxon>
        <taxon>Fungi</taxon>
        <taxon>Dikarya</taxon>
        <taxon>Basidiomycota</taxon>
        <taxon>Agaricomycotina</taxon>
        <taxon>Agaricomycetes</taxon>
        <taxon>Agaricomycetidae</taxon>
        <taxon>Agaricales</taxon>
        <taxon>Marasmiineae</taxon>
        <taxon>Omphalotaceae</taxon>
        <taxon>Gymnopus</taxon>
    </lineage>
</organism>
<dbReference type="AlphaFoldDB" id="A0A6A4GZQ3"/>
<sequence length="217" mass="25529">RKLLVKMSNSLTLKLEIGSPVASLYLLGNPDHYTNFEFKPFYWRGHVEKIDDYVFRPNELEGVCLYDWVSYSTSVKSDTEIDSDDESSCDSLDLLQKEKNIKHTYEHKSNNTSNFNKQHEHYETHMVTWNTAQTQLALNFLGGSLPRSDAGDMEYYSYTMLTLFKPWNTGADLNTLNQSWQDAFNDYNFTKDQNQLMKNLNLRWECYDSRDDYSKQQ</sequence>
<name>A0A6A4GZQ3_9AGAR</name>
<dbReference type="Proteomes" id="UP000799118">
    <property type="component" value="Unassembled WGS sequence"/>
</dbReference>
<feature type="non-terminal residue" evidence="1">
    <location>
        <position position="217"/>
    </location>
</feature>
<reference evidence="1" key="1">
    <citation type="journal article" date="2019" name="Environ. Microbiol.">
        <title>Fungal ecological strategies reflected in gene transcription - a case study of two litter decomposers.</title>
        <authorList>
            <person name="Barbi F."/>
            <person name="Kohler A."/>
            <person name="Barry K."/>
            <person name="Baskaran P."/>
            <person name="Daum C."/>
            <person name="Fauchery L."/>
            <person name="Ihrmark K."/>
            <person name="Kuo A."/>
            <person name="LaButti K."/>
            <person name="Lipzen A."/>
            <person name="Morin E."/>
            <person name="Grigoriev I.V."/>
            <person name="Henrissat B."/>
            <person name="Lindahl B."/>
            <person name="Martin F."/>
        </authorList>
    </citation>
    <scope>NUCLEOTIDE SEQUENCE</scope>
    <source>
        <strain evidence="1">JB14</strain>
    </source>
</reference>
<feature type="non-terminal residue" evidence="1">
    <location>
        <position position="1"/>
    </location>
</feature>
<accession>A0A6A4GZQ3</accession>